<feature type="compositionally biased region" description="Low complexity" evidence="1">
    <location>
        <begin position="39"/>
        <end position="52"/>
    </location>
</feature>
<organism evidence="2 3">
    <name type="scientific">Kitasatospora xanthocidica</name>
    <dbReference type="NCBI Taxonomy" id="83382"/>
    <lineage>
        <taxon>Bacteria</taxon>
        <taxon>Bacillati</taxon>
        <taxon>Actinomycetota</taxon>
        <taxon>Actinomycetes</taxon>
        <taxon>Kitasatosporales</taxon>
        <taxon>Streptomycetaceae</taxon>
        <taxon>Kitasatospora</taxon>
    </lineage>
</organism>
<evidence type="ECO:0008006" key="4">
    <source>
        <dbReference type="Google" id="ProtNLM"/>
    </source>
</evidence>
<dbReference type="EMBL" id="QVIG01000002">
    <property type="protein sequence ID" value="RGD56295.1"/>
    <property type="molecule type" value="Genomic_DNA"/>
</dbReference>
<comment type="caution">
    <text evidence="2">The sequence shown here is derived from an EMBL/GenBank/DDBJ whole genome shotgun (WGS) entry which is preliminary data.</text>
</comment>
<evidence type="ECO:0000313" key="3">
    <source>
        <dbReference type="Proteomes" id="UP000263377"/>
    </source>
</evidence>
<protein>
    <recommendedName>
        <fullName evidence="4">DUF11 domain-containing protein</fullName>
    </recommendedName>
</protein>
<keyword evidence="3" id="KW-1185">Reference proteome</keyword>
<sequence length="205" mass="20400">MTVLATDPVWALRRPEPRPAVEVVAAGAPSPSTLPAPATPTASTLPAPAKPGAGSGAGSTAGSGTAEAAARPSDSDLEVVRIDPDAAAPGGTTTIHAFVGNGGPETTASPFTVAITLPEGVSPEGPFFPSTCQVVSRGRVVRCVFAPGLREGRSATALIPVRLAPDLPEGRLSGGSVAVRSADDRYEGNNRQPFDITVAGTAAGS</sequence>
<name>A0A372ZM42_9ACTN</name>
<dbReference type="Proteomes" id="UP000263377">
    <property type="component" value="Unassembled WGS sequence"/>
</dbReference>
<gene>
    <name evidence="2" type="ORF">DR950_39165</name>
</gene>
<proteinExistence type="predicted"/>
<accession>A0A372ZM42</accession>
<dbReference type="AlphaFoldDB" id="A0A372ZM42"/>
<feature type="region of interest" description="Disordered" evidence="1">
    <location>
        <begin position="1"/>
        <end position="78"/>
    </location>
</feature>
<evidence type="ECO:0000313" key="2">
    <source>
        <dbReference type="EMBL" id="RGD56295.1"/>
    </source>
</evidence>
<reference evidence="2 3" key="1">
    <citation type="submission" date="2018-08" db="EMBL/GenBank/DDBJ databases">
        <title>Diversity &amp; Physiological Properties of Lignin-Decomposing Actinobacteria from Soil.</title>
        <authorList>
            <person name="Roh S.G."/>
            <person name="Kim S.B."/>
        </authorList>
    </citation>
    <scope>NUCLEOTIDE SEQUENCE [LARGE SCALE GENOMIC DNA]</scope>
    <source>
        <strain evidence="2 3">MMS17-GH009</strain>
    </source>
</reference>
<evidence type="ECO:0000256" key="1">
    <source>
        <dbReference type="SAM" id="MobiDB-lite"/>
    </source>
</evidence>